<dbReference type="InterPro" id="IPR015262">
    <property type="entry name" value="tRNA_Ile_lys_synt_subst-bd"/>
</dbReference>
<dbReference type="eggNOG" id="COG0037">
    <property type="taxonomic scope" value="Bacteria"/>
</dbReference>
<dbReference type="RefSeq" id="WP_025246422.1">
    <property type="nucleotide sequence ID" value="NZ_CP006568.1"/>
</dbReference>
<keyword evidence="11" id="KW-1185">Reference proteome</keyword>
<dbReference type="SMART" id="SM00977">
    <property type="entry name" value="TilS_C"/>
    <property type="match status" value="1"/>
</dbReference>
<name>W0HQB6_9GAMM</name>
<dbReference type="HAMAP" id="MF_01161">
    <property type="entry name" value="tRNA_Ile_lys_synt"/>
    <property type="match status" value="1"/>
</dbReference>
<evidence type="ECO:0000256" key="4">
    <source>
        <dbReference type="ARBA" id="ARBA00022694"/>
    </source>
</evidence>
<dbReference type="InterPro" id="IPR014729">
    <property type="entry name" value="Rossmann-like_a/b/a_fold"/>
</dbReference>
<proteinExistence type="inferred from homology"/>
<dbReference type="Pfam" id="PF09179">
    <property type="entry name" value="TilS"/>
    <property type="match status" value="1"/>
</dbReference>
<dbReference type="KEGG" id="pes:SOPEG_3380"/>
<dbReference type="InterPro" id="IPR012094">
    <property type="entry name" value="tRNA_Ile_lys_synt"/>
</dbReference>
<evidence type="ECO:0000256" key="8">
    <source>
        <dbReference type="HAMAP-Rule" id="MF_01161"/>
    </source>
</evidence>
<dbReference type="STRING" id="2342.SOPEG_3380"/>
<dbReference type="EC" id="6.3.4.19" evidence="8"/>
<keyword evidence="6 8" id="KW-0067">ATP-binding</keyword>
<feature type="binding site" evidence="8">
    <location>
        <begin position="31"/>
        <end position="36"/>
    </location>
    <ligand>
        <name>ATP</name>
        <dbReference type="ChEBI" id="CHEBI:30616"/>
    </ligand>
</feature>
<dbReference type="Pfam" id="PF01171">
    <property type="entry name" value="ATP_bind_3"/>
    <property type="match status" value="1"/>
</dbReference>
<dbReference type="GO" id="GO:0005737">
    <property type="term" value="C:cytoplasm"/>
    <property type="evidence" value="ECO:0007669"/>
    <property type="project" value="UniProtKB-SubCell"/>
</dbReference>
<keyword evidence="2 8" id="KW-0963">Cytoplasm</keyword>
<comment type="function">
    <text evidence="8">Ligates lysine onto the cytidine present at position 34 of the AUA codon-specific tRNA(Ile) that contains the anticodon CAU, in an ATP-dependent manner. Cytidine is converted to lysidine, thus changing the amino acid specificity of the tRNA from methionine to isoleucine.</text>
</comment>
<dbReference type="NCBIfam" id="TIGR02433">
    <property type="entry name" value="lysidine_TilS_C"/>
    <property type="match status" value="1"/>
</dbReference>
<keyword evidence="3 8" id="KW-0436">Ligase</keyword>
<dbReference type="PANTHER" id="PTHR43033:SF1">
    <property type="entry name" value="TRNA(ILE)-LYSIDINE SYNTHASE-RELATED"/>
    <property type="match status" value="1"/>
</dbReference>
<organism evidence="10 11">
    <name type="scientific">Candidatus Sodalis pierantonii str. SOPE</name>
    <dbReference type="NCBI Taxonomy" id="2342"/>
    <lineage>
        <taxon>Bacteria</taxon>
        <taxon>Pseudomonadati</taxon>
        <taxon>Pseudomonadota</taxon>
        <taxon>Gammaproteobacteria</taxon>
        <taxon>Enterobacterales</taxon>
        <taxon>Bruguierivoracaceae</taxon>
        <taxon>Sodalis</taxon>
    </lineage>
</organism>
<dbReference type="Proteomes" id="UP000019025">
    <property type="component" value="Chromosome"/>
</dbReference>
<comment type="similarity">
    <text evidence="8">Belongs to the tRNA(Ile)-lysidine synthase family.</text>
</comment>
<evidence type="ECO:0000313" key="10">
    <source>
        <dbReference type="EMBL" id="AHF74707.1"/>
    </source>
</evidence>
<protein>
    <recommendedName>
        <fullName evidence="8">tRNA(Ile)-lysidine synthase</fullName>
        <ecNumber evidence="8">6.3.4.19</ecNumber>
    </recommendedName>
    <alternativeName>
        <fullName evidence="8">tRNA(Ile)-2-lysyl-cytidine synthase</fullName>
    </alternativeName>
    <alternativeName>
        <fullName evidence="8">tRNA(Ile)-lysidine synthetase</fullName>
    </alternativeName>
</protein>
<dbReference type="PATRIC" id="fig|2342.5.peg.3690"/>
<evidence type="ECO:0000256" key="3">
    <source>
        <dbReference type="ARBA" id="ARBA00022598"/>
    </source>
</evidence>
<keyword evidence="4 8" id="KW-0819">tRNA processing</keyword>
<dbReference type="Pfam" id="PF11734">
    <property type="entry name" value="TilS_C"/>
    <property type="match status" value="1"/>
</dbReference>
<dbReference type="EMBL" id="CP006568">
    <property type="protein sequence ID" value="AHF74707.1"/>
    <property type="molecule type" value="Genomic_DNA"/>
</dbReference>
<evidence type="ECO:0000256" key="5">
    <source>
        <dbReference type="ARBA" id="ARBA00022741"/>
    </source>
</evidence>
<evidence type="ECO:0000259" key="9">
    <source>
        <dbReference type="SMART" id="SM00977"/>
    </source>
</evidence>
<dbReference type="PANTHER" id="PTHR43033">
    <property type="entry name" value="TRNA(ILE)-LYSIDINE SYNTHASE-RELATED"/>
    <property type="match status" value="1"/>
</dbReference>
<comment type="catalytic activity">
    <reaction evidence="7 8">
        <text>cytidine(34) in tRNA(Ile2) + L-lysine + ATP = lysidine(34) in tRNA(Ile2) + AMP + diphosphate + H(+)</text>
        <dbReference type="Rhea" id="RHEA:43744"/>
        <dbReference type="Rhea" id="RHEA-COMP:10625"/>
        <dbReference type="Rhea" id="RHEA-COMP:10670"/>
        <dbReference type="ChEBI" id="CHEBI:15378"/>
        <dbReference type="ChEBI" id="CHEBI:30616"/>
        <dbReference type="ChEBI" id="CHEBI:32551"/>
        <dbReference type="ChEBI" id="CHEBI:33019"/>
        <dbReference type="ChEBI" id="CHEBI:82748"/>
        <dbReference type="ChEBI" id="CHEBI:83665"/>
        <dbReference type="ChEBI" id="CHEBI:456215"/>
        <dbReference type="EC" id="6.3.4.19"/>
    </reaction>
</comment>
<evidence type="ECO:0000256" key="6">
    <source>
        <dbReference type="ARBA" id="ARBA00022840"/>
    </source>
</evidence>
<dbReference type="Gene3D" id="1.20.59.20">
    <property type="match status" value="1"/>
</dbReference>
<dbReference type="SUPFAM" id="SSF56037">
    <property type="entry name" value="PheT/TilS domain"/>
    <property type="match status" value="1"/>
</dbReference>
<dbReference type="InterPro" id="IPR012795">
    <property type="entry name" value="tRNA_Ile_lys_synt_N"/>
</dbReference>
<evidence type="ECO:0000256" key="2">
    <source>
        <dbReference type="ARBA" id="ARBA00022490"/>
    </source>
</evidence>
<dbReference type="CDD" id="cd01992">
    <property type="entry name" value="TilS_N"/>
    <property type="match status" value="1"/>
</dbReference>
<accession>W0HQB6</accession>
<dbReference type="NCBIfam" id="TIGR02432">
    <property type="entry name" value="lysidine_TilS_N"/>
    <property type="match status" value="1"/>
</dbReference>
<gene>
    <name evidence="8 10" type="primary">tilS</name>
    <name evidence="10" type="ORF">SOPEG_3380</name>
</gene>
<dbReference type="GO" id="GO:0006400">
    <property type="term" value="P:tRNA modification"/>
    <property type="evidence" value="ECO:0007669"/>
    <property type="project" value="UniProtKB-UniRule"/>
</dbReference>
<dbReference type="Gene3D" id="3.40.50.620">
    <property type="entry name" value="HUPs"/>
    <property type="match status" value="1"/>
</dbReference>
<sequence>MKPDAVGQVQALRRRVAARVAPYRALLLAFSGGLDSTVLLDALTALRDGDDDLDGADAPALRAVHVHHGLSRHADRWAAHCAHECRRRDVAFSTAHVVLDGTPEGIEAAARSARYQALAATLGDDEVLLTAQHQDDQAETLLLALKRGSGPAGLAAMAADAPFRGRRLVRPLLECGRAELEAYARARGLRWIEDDSNSDLRFDRNFLRLRILPPLRQRWPQFAAAAARSAQLCAEQERLLDELLAETLETLTLPNGSLRLTALTAMSDIRRAAVLRRWLASRGVRMPSRQQLARLWQEVALSRRDAVAQMQLDDRQVRRFRDRLYVLPQLPTLSDGAAIVPWPPQSERLRLPSGLGILHRRPVGFNSVAQGIANAPPMPDNVPGGRLDVGAAIVAAEANAAASDLSAAAAAGVISDAAGVASDAGAAADTPVASDANIAAHDNVAAGGIVVNTDGAASAALPEAVVRAPRPDERVSVRFGPVRGLLYITGRRRGRTLKKIWQELAIPPWRRGSTPLLFYNDQLIAALGVFVTWAGAARESEAQWHLFWRADSTDAKAVASEDGGQDGIVANEDSESD</sequence>
<comment type="domain">
    <text evidence="8">The N-terminal region contains the highly conserved SGGXDS motif, predicted to be a P-loop motif involved in ATP binding.</text>
</comment>
<reference evidence="10 11" key="1">
    <citation type="journal article" date="2014" name="Genome Biol. Evol.">
        <title>Genome degeneration and adaptation in a nascent stage of symbiosis.</title>
        <authorList>
            <person name="Oakeson K.F."/>
            <person name="Gil R."/>
            <person name="Clayton A.L."/>
            <person name="Dunn D.M."/>
            <person name="von Niederhausern A.C."/>
            <person name="Hamil C."/>
            <person name="Aoyagi A."/>
            <person name="Duval B."/>
            <person name="Baca A."/>
            <person name="Silva F.J."/>
            <person name="Vallier A."/>
            <person name="Jackson D.G."/>
            <person name="Latorre A."/>
            <person name="Weiss R.B."/>
            <person name="Heddi A."/>
            <person name="Moya A."/>
            <person name="Dale C."/>
        </authorList>
    </citation>
    <scope>NUCLEOTIDE SEQUENCE [LARGE SCALE GENOMIC DNA]</scope>
    <source>
        <strain evidence="11">none</strain>
    </source>
</reference>
<dbReference type="HOGENOM" id="CLU_018869_2_0_6"/>
<dbReference type="GO" id="GO:0032267">
    <property type="term" value="F:tRNA(Ile)-lysidine synthase activity"/>
    <property type="evidence" value="ECO:0007669"/>
    <property type="project" value="UniProtKB-EC"/>
</dbReference>
<dbReference type="SUPFAM" id="SSF52402">
    <property type="entry name" value="Adenine nucleotide alpha hydrolases-like"/>
    <property type="match status" value="1"/>
</dbReference>
<dbReference type="InterPro" id="IPR011063">
    <property type="entry name" value="TilS/TtcA_N"/>
</dbReference>
<evidence type="ECO:0000256" key="7">
    <source>
        <dbReference type="ARBA" id="ARBA00048539"/>
    </source>
</evidence>
<dbReference type="InterPro" id="IPR012796">
    <property type="entry name" value="Lysidine-tRNA-synth_C"/>
</dbReference>
<dbReference type="GO" id="GO:0005524">
    <property type="term" value="F:ATP binding"/>
    <property type="evidence" value="ECO:0007669"/>
    <property type="project" value="UniProtKB-UniRule"/>
</dbReference>
<evidence type="ECO:0000256" key="1">
    <source>
        <dbReference type="ARBA" id="ARBA00004496"/>
    </source>
</evidence>
<evidence type="ECO:0000313" key="11">
    <source>
        <dbReference type="Proteomes" id="UP000019025"/>
    </source>
</evidence>
<dbReference type="SUPFAM" id="SSF82829">
    <property type="entry name" value="MesJ substrate recognition domain-like"/>
    <property type="match status" value="1"/>
</dbReference>
<dbReference type="AlphaFoldDB" id="W0HQB6"/>
<feature type="domain" description="Lysidine-tRNA(Ile) synthetase C-terminal" evidence="9">
    <location>
        <begin position="475"/>
        <end position="548"/>
    </location>
</feature>
<keyword evidence="5 8" id="KW-0547">Nucleotide-binding</keyword>
<comment type="subcellular location">
    <subcellularLocation>
        <location evidence="1 8">Cytoplasm</location>
    </subcellularLocation>
</comment>